<gene>
    <name evidence="2" type="ORF">Q7C36_005128</name>
</gene>
<dbReference type="Proteomes" id="UP001187315">
    <property type="component" value="Unassembled WGS sequence"/>
</dbReference>
<evidence type="ECO:0008006" key="4">
    <source>
        <dbReference type="Google" id="ProtNLM"/>
    </source>
</evidence>
<name>A0AA88NXZ4_TACVA</name>
<accession>A0AA88NXZ4</accession>
<organism evidence="2 3">
    <name type="scientific">Tachysurus vachellii</name>
    <name type="common">Darkbarbel catfish</name>
    <name type="synonym">Pelteobagrus vachellii</name>
    <dbReference type="NCBI Taxonomy" id="175792"/>
    <lineage>
        <taxon>Eukaryota</taxon>
        <taxon>Metazoa</taxon>
        <taxon>Chordata</taxon>
        <taxon>Craniata</taxon>
        <taxon>Vertebrata</taxon>
        <taxon>Euteleostomi</taxon>
        <taxon>Actinopterygii</taxon>
        <taxon>Neopterygii</taxon>
        <taxon>Teleostei</taxon>
        <taxon>Ostariophysi</taxon>
        <taxon>Siluriformes</taxon>
        <taxon>Bagridae</taxon>
        <taxon>Tachysurus</taxon>
    </lineage>
</organism>
<feature type="chain" id="PRO_5041649401" description="Secreted protein" evidence="1">
    <location>
        <begin position="22"/>
        <end position="67"/>
    </location>
</feature>
<feature type="signal peptide" evidence="1">
    <location>
        <begin position="1"/>
        <end position="21"/>
    </location>
</feature>
<keyword evidence="3" id="KW-1185">Reference proteome</keyword>
<evidence type="ECO:0000313" key="3">
    <source>
        <dbReference type="Proteomes" id="UP001187315"/>
    </source>
</evidence>
<protein>
    <recommendedName>
        <fullName evidence="4">Secreted protein</fullName>
    </recommendedName>
</protein>
<keyword evidence="1" id="KW-0732">Signal</keyword>
<evidence type="ECO:0000256" key="1">
    <source>
        <dbReference type="SAM" id="SignalP"/>
    </source>
</evidence>
<dbReference type="AlphaFoldDB" id="A0AA88NXZ4"/>
<comment type="caution">
    <text evidence="2">The sequence shown here is derived from an EMBL/GenBank/DDBJ whole genome shotgun (WGS) entry which is preliminary data.</text>
</comment>
<sequence>MKLNYFLGSLLVMLCIVGVFASDTMLYKNQQSQGQSYRYFELRASKQLTMPNQSCKIPFNQRQDHML</sequence>
<proteinExistence type="predicted"/>
<evidence type="ECO:0000313" key="2">
    <source>
        <dbReference type="EMBL" id="KAK2860962.1"/>
    </source>
</evidence>
<dbReference type="EMBL" id="JAVHJS010000004">
    <property type="protein sequence ID" value="KAK2860962.1"/>
    <property type="molecule type" value="Genomic_DNA"/>
</dbReference>
<reference evidence="2" key="1">
    <citation type="submission" date="2023-08" db="EMBL/GenBank/DDBJ databases">
        <title>Pelteobagrus vachellii genome.</title>
        <authorList>
            <person name="Liu H."/>
        </authorList>
    </citation>
    <scope>NUCLEOTIDE SEQUENCE</scope>
    <source>
        <strain evidence="2">PRFRI_2022a</strain>
        <tissue evidence="2">Muscle</tissue>
    </source>
</reference>